<accession>A0A1I2HAE8</accession>
<name>A0A1I2HAE8_9BACT</name>
<dbReference type="AlphaFoldDB" id="A0A1I2HAE8"/>
<sequence length="54" mass="6212">MMRLDIPLHELKAKLDDLQKEGIVGIEVSQTGEILYTVSNSISLEDRLYTYKLM</sequence>
<organism evidence="1 2">
    <name type="scientific">Thermoflexibacter ruber</name>
    <dbReference type="NCBI Taxonomy" id="1003"/>
    <lineage>
        <taxon>Bacteria</taxon>
        <taxon>Pseudomonadati</taxon>
        <taxon>Bacteroidota</taxon>
        <taxon>Cytophagia</taxon>
        <taxon>Cytophagales</taxon>
        <taxon>Thermoflexibacteraceae</taxon>
        <taxon>Thermoflexibacter</taxon>
    </lineage>
</organism>
<dbReference type="Proteomes" id="UP000199513">
    <property type="component" value="Unassembled WGS sequence"/>
</dbReference>
<proteinExistence type="predicted"/>
<gene>
    <name evidence="1" type="ORF">SAMN04488541_102235</name>
</gene>
<protein>
    <submittedName>
        <fullName evidence="1">Uncharacterized protein</fullName>
    </submittedName>
</protein>
<keyword evidence="2" id="KW-1185">Reference proteome</keyword>
<evidence type="ECO:0000313" key="2">
    <source>
        <dbReference type="Proteomes" id="UP000199513"/>
    </source>
</evidence>
<evidence type="ECO:0000313" key="1">
    <source>
        <dbReference type="EMBL" id="SFF25726.1"/>
    </source>
</evidence>
<dbReference type="RefSeq" id="WP_177217371.1">
    <property type="nucleotide sequence ID" value="NZ_FONY01000022.1"/>
</dbReference>
<reference evidence="1 2" key="1">
    <citation type="submission" date="2016-10" db="EMBL/GenBank/DDBJ databases">
        <authorList>
            <person name="de Groot N.N."/>
        </authorList>
    </citation>
    <scope>NUCLEOTIDE SEQUENCE [LARGE SCALE GENOMIC DNA]</scope>
    <source>
        <strain>GEY</strain>
        <strain evidence="2">DSM 9560</strain>
    </source>
</reference>
<dbReference type="STRING" id="1003.SAMN04488541_102235"/>
<dbReference type="EMBL" id="FONY01000022">
    <property type="protein sequence ID" value="SFF25726.1"/>
    <property type="molecule type" value="Genomic_DNA"/>
</dbReference>